<reference evidence="2 3" key="1">
    <citation type="journal article" date="2020" name="ISME J.">
        <title>Uncovering the hidden diversity of litter-decomposition mechanisms in mushroom-forming fungi.</title>
        <authorList>
            <person name="Floudas D."/>
            <person name="Bentzer J."/>
            <person name="Ahren D."/>
            <person name="Johansson T."/>
            <person name="Persson P."/>
            <person name="Tunlid A."/>
        </authorList>
    </citation>
    <scope>NUCLEOTIDE SEQUENCE [LARGE SCALE GENOMIC DNA]</scope>
    <source>
        <strain evidence="2 3">CBS 175.51</strain>
    </source>
</reference>
<feature type="compositionally biased region" description="Basic and acidic residues" evidence="1">
    <location>
        <begin position="90"/>
        <end position="108"/>
    </location>
</feature>
<feature type="compositionally biased region" description="Polar residues" evidence="1">
    <location>
        <begin position="1"/>
        <end position="10"/>
    </location>
</feature>
<evidence type="ECO:0000313" key="3">
    <source>
        <dbReference type="Proteomes" id="UP000541558"/>
    </source>
</evidence>
<dbReference type="EMBL" id="JAACJK010000219">
    <property type="protein sequence ID" value="KAF5317361.1"/>
    <property type="molecule type" value="Genomic_DNA"/>
</dbReference>
<dbReference type="AlphaFoldDB" id="A0A8H5B654"/>
<organism evidence="2 3">
    <name type="scientific">Ephemerocybe angulata</name>
    <dbReference type="NCBI Taxonomy" id="980116"/>
    <lineage>
        <taxon>Eukaryota</taxon>
        <taxon>Fungi</taxon>
        <taxon>Dikarya</taxon>
        <taxon>Basidiomycota</taxon>
        <taxon>Agaricomycotina</taxon>
        <taxon>Agaricomycetes</taxon>
        <taxon>Agaricomycetidae</taxon>
        <taxon>Agaricales</taxon>
        <taxon>Agaricineae</taxon>
        <taxon>Psathyrellaceae</taxon>
        <taxon>Ephemerocybe</taxon>
    </lineage>
</organism>
<comment type="caution">
    <text evidence="2">The sequence shown here is derived from an EMBL/GenBank/DDBJ whole genome shotgun (WGS) entry which is preliminary data.</text>
</comment>
<dbReference type="Proteomes" id="UP000541558">
    <property type="component" value="Unassembled WGS sequence"/>
</dbReference>
<proteinExistence type="predicted"/>
<evidence type="ECO:0000256" key="1">
    <source>
        <dbReference type="SAM" id="MobiDB-lite"/>
    </source>
</evidence>
<accession>A0A8H5B654</accession>
<evidence type="ECO:0000313" key="2">
    <source>
        <dbReference type="EMBL" id="KAF5317361.1"/>
    </source>
</evidence>
<feature type="compositionally biased region" description="Polar residues" evidence="1">
    <location>
        <begin position="109"/>
        <end position="144"/>
    </location>
</feature>
<sequence length="543" mass="60218">MLSMLTSFLNGGTDESERSGDRERVVRSEGSEGPPLATRPTNVGSWEVVGVAPNRIKRGDRDGHSAAPPEGEGFNSATSATAGIQGAYNSRDRTQWDRSTRASVEESRTTLQSDSQRAQRPSSRPQDGSSNIPRPLTSQTSGGRRSQAAERVENPYSKPSSTSQDRDRIRTLEQQMAAMEAIIKEQHDSLRRKDGALSEMHARNGDWERRYGWLQSELSGARLRADKQFGELSGRCRELEDELTKAKTLLDARTQELKVSQAFITTADQYSIADISRMVEQLNEEIFNFAMNISDAVFQSTTITQADGTIPGYIEAHNAAVRRWGESTILRLRADFGKDAPDTILFESLIQHVLVCWCYEIVQPFNFVEDDMGTGLDQIWKGIIEKHETAIAKNWLSMTSSELPRPDIRHDSILKKLKDLMIALGWRENGLESARPMTTTCENLDEIMKKAVGLRDAVVHGVLSAEVDIICANRGIQFNPATMQDAFDIGQDRSAGVLEKQAVLCGTSLGIWCAKRNKSASTSANQRMKEVVLKAKVLLPSAL</sequence>
<dbReference type="OrthoDB" id="3147752at2759"/>
<feature type="compositionally biased region" description="Basic and acidic residues" evidence="1">
    <location>
        <begin position="15"/>
        <end position="30"/>
    </location>
</feature>
<name>A0A8H5B654_9AGAR</name>
<gene>
    <name evidence="2" type="ORF">D9611_003530</name>
</gene>
<feature type="region of interest" description="Disordered" evidence="1">
    <location>
        <begin position="1"/>
        <end position="168"/>
    </location>
</feature>
<protein>
    <submittedName>
        <fullName evidence="2">Uncharacterized protein</fullName>
    </submittedName>
</protein>
<keyword evidence="3" id="KW-1185">Reference proteome</keyword>